<dbReference type="SMART" id="SM01388">
    <property type="entry name" value="Mob1_phocein"/>
    <property type="match status" value="1"/>
</dbReference>
<proteinExistence type="predicted"/>
<accession>A0A5K1VP94</accession>
<dbReference type="VEuPathDB" id="AmoebaDB:EHI5A_004160"/>
<dbReference type="VEuPathDB" id="AmoebaDB:EHI7A_024210"/>
<dbReference type="Pfam" id="PF03637">
    <property type="entry name" value="Mob1_phocein"/>
    <property type="match status" value="1"/>
</dbReference>
<comment type="caution">
    <text evidence="1">The sequence shown here is derived from an EMBL/GenBank/DDBJ whole genome shotgun (WGS) entry which is preliminary data.</text>
</comment>
<sequence>MFKAKKMQTMRPKKKVPKGTLRYDLHKTIKEGISKGTLKDSVKCPANGNQNEWLAVNCFDFFNNILLIYSAVSDLCSPNACPIMNGGPNMEYLWIENKKSVQLPAREYCEKLFEWVQTCFDDTKIFPAEFTSKAPKAFMPTLTKIFKRLFRVYAHMFYSHANHLKELELSDQAYLGFRHFYVFCREYDLLSKEDISPLEQMIEPIDKEFNLKKLN</sequence>
<reference evidence="1 2" key="1">
    <citation type="submission" date="2016-05" db="EMBL/GenBank/DDBJ databases">
        <title>First whole genome sequencing of Entamoeba histolytica HM1:IMSS-clone-6.</title>
        <authorList>
            <person name="Mukherjee Avik.K."/>
            <person name="Izumyama S."/>
            <person name="Nakada-Tsukui K."/>
            <person name="Nozaki T."/>
        </authorList>
    </citation>
    <scope>NUCLEOTIDE SEQUENCE [LARGE SCALE GENOMIC DNA]</scope>
    <source>
        <strain evidence="1 2">HM1:IMSS clone 6</strain>
    </source>
</reference>
<dbReference type="InterPro" id="IPR036703">
    <property type="entry name" value="MOB_kinase_act_sf"/>
</dbReference>
<gene>
    <name evidence="1" type="ORF">CL6EHI_148520</name>
</gene>
<dbReference type="EMBL" id="BDEQ01000001">
    <property type="protein sequence ID" value="GAT91690.1"/>
    <property type="molecule type" value="Genomic_DNA"/>
</dbReference>
<dbReference type="Gene3D" id="1.20.140.30">
    <property type="entry name" value="MOB kinase activator"/>
    <property type="match status" value="1"/>
</dbReference>
<dbReference type="SUPFAM" id="SSF101152">
    <property type="entry name" value="Mob1/phocein"/>
    <property type="match status" value="1"/>
</dbReference>
<organism evidence="1 2">
    <name type="scientific">Entamoeba histolytica</name>
    <dbReference type="NCBI Taxonomy" id="5759"/>
    <lineage>
        <taxon>Eukaryota</taxon>
        <taxon>Amoebozoa</taxon>
        <taxon>Evosea</taxon>
        <taxon>Archamoebae</taxon>
        <taxon>Mastigamoebida</taxon>
        <taxon>Entamoebidae</taxon>
        <taxon>Entamoeba</taxon>
    </lineage>
</organism>
<dbReference type="Proteomes" id="UP000078387">
    <property type="component" value="Unassembled WGS sequence"/>
</dbReference>
<dbReference type="VEuPathDB" id="AmoebaDB:KM1_054410"/>
<dbReference type="VEuPathDB" id="AmoebaDB:EHI8A_021300"/>
<dbReference type="PANTHER" id="PTHR22599">
    <property type="entry name" value="MPS ONE BINDER KINASE ACTIVATOR-LIKE MOB"/>
    <property type="match status" value="1"/>
</dbReference>
<evidence type="ECO:0000313" key="2">
    <source>
        <dbReference type="Proteomes" id="UP000078387"/>
    </source>
</evidence>
<name>A0A5K1VP94_ENTHI</name>
<evidence type="ECO:0000313" key="1">
    <source>
        <dbReference type="EMBL" id="GAT91690.1"/>
    </source>
</evidence>
<dbReference type="InterPro" id="IPR005301">
    <property type="entry name" value="MOB_kinase_act_fam"/>
</dbReference>
<dbReference type="VEuPathDB" id="AmoebaDB:EHI_148520"/>
<dbReference type="AlphaFoldDB" id="A0A5K1VP94"/>
<protein>
    <submittedName>
        <fullName evidence="1">Mob1 phocein family protein</fullName>
    </submittedName>
</protein>
<dbReference type="OMA" id="AEHCSET"/>